<accession>A0A6C0E1I1</accession>
<reference evidence="1" key="1">
    <citation type="journal article" date="2020" name="Nature">
        <title>Giant virus diversity and host interactions through global metagenomics.</title>
        <authorList>
            <person name="Schulz F."/>
            <person name="Roux S."/>
            <person name="Paez-Espino D."/>
            <person name="Jungbluth S."/>
            <person name="Walsh D.A."/>
            <person name="Denef V.J."/>
            <person name="McMahon K.D."/>
            <person name="Konstantinidis K.T."/>
            <person name="Eloe-Fadrosh E.A."/>
            <person name="Kyrpides N.C."/>
            <person name="Woyke T."/>
        </authorList>
    </citation>
    <scope>NUCLEOTIDE SEQUENCE</scope>
    <source>
        <strain evidence="1">GVMAG-M-3300023179-114</strain>
    </source>
</reference>
<organism evidence="1">
    <name type="scientific">viral metagenome</name>
    <dbReference type="NCBI Taxonomy" id="1070528"/>
    <lineage>
        <taxon>unclassified sequences</taxon>
        <taxon>metagenomes</taxon>
        <taxon>organismal metagenomes</taxon>
    </lineage>
</organism>
<sequence>MSFEKLKKQQNNLQNNIHSINMQMLVIQEQIETTHNLSELSSHIEKNLESEFSKLEELCITIKESLNKIEMLLKRSNSNSSQTVRDIHAYYSSINQESHW</sequence>
<name>A0A6C0E1I1_9ZZZZ</name>
<protein>
    <submittedName>
        <fullName evidence="1">Uncharacterized protein</fullName>
    </submittedName>
</protein>
<evidence type="ECO:0000313" key="1">
    <source>
        <dbReference type="EMBL" id="QHT22996.1"/>
    </source>
</evidence>
<dbReference type="AlphaFoldDB" id="A0A6C0E1I1"/>
<dbReference type="EMBL" id="MN739722">
    <property type="protein sequence ID" value="QHT22996.1"/>
    <property type="molecule type" value="Genomic_DNA"/>
</dbReference>
<proteinExistence type="predicted"/>